<gene>
    <name evidence="2" type="ORF">CL6EHI_174200</name>
</gene>
<feature type="chain" id="PRO_5023874508" evidence="1">
    <location>
        <begin position="22"/>
        <end position="519"/>
    </location>
</feature>
<comment type="caution">
    <text evidence="2">The sequence shown here is derived from an EMBL/GenBank/DDBJ whole genome shotgun (WGS) entry which is preliminary data.</text>
</comment>
<dbReference type="EMBL" id="BDEQ01000001">
    <property type="protein sequence ID" value="GAT95359.1"/>
    <property type="molecule type" value="Genomic_DNA"/>
</dbReference>
<dbReference type="VEuPathDB" id="AmoebaDB:KM1_197860"/>
<dbReference type="AlphaFoldDB" id="A0A5K1UF42"/>
<dbReference type="VEuPathDB" id="AmoebaDB:EHI5A_153360"/>
<organism evidence="2 3">
    <name type="scientific">Entamoeba histolytica</name>
    <dbReference type="NCBI Taxonomy" id="5759"/>
    <lineage>
        <taxon>Eukaryota</taxon>
        <taxon>Amoebozoa</taxon>
        <taxon>Evosea</taxon>
        <taxon>Archamoebae</taxon>
        <taxon>Mastigamoebida</taxon>
        <taxon>Entamoebidae</taxon>
        <taxon>Entamoeba</taxon>
    </lineage>
</organism>
<evidence type="ECO:0000313" key="3">
    <source>
        <dbReference type="Proteomes" id="UP000078387"/>
    </source>
</evidence>
<evidence type="ECO:0000256" key="1">
    <source>
        <dbReference type="SAM" id="SignalP"/>
    </source>
</evidence>
<keyword evidence="1" id="KW-0732">Signal</keyword>
<evidence type="ECO:0000313" key="2">
    <source>
        <dbReference type="EMBL" id="GAT95359.1"/>
    </source>
</evidence>
<name>A0A5K1UF42_ENTHI</name>
<dbReference type="OMA" id="YARTIFM"/>
<accession>A0A5K1UF42</accession>
<feature type="signal peptide" evidence="1">
    <location>
        <begin position="1"/>
        <end position="21"/>
    </location>
</feature>
<dbReference type="VEuPathDB" id="AmoebaDB:EHI7A_118310"/>
<dbReference type="VEuPathDB" id="AmoebaDB:EHI_174200"/>
<dbReference type="Proteomes" id="UP000078387">
    <property type="component" value="Unassembled WGS sequence"/>
</dbReference>
<protein>
    <submittedName>
        <fullName evidence="2">Uncharacterized protein</fullName>
    </submittedName>
</protein>
<sequence length="519" mass="59095">MSSMEVVSIFLLLILIPESNCLQIDSPCITDIRVENIKFIEKKGVVGSKSQIAKLCYDDVPEKNRNVLAYSTRTSCYFPIPLFYQFFQRREFPRCGTCIKISGPSLKPTICTIVGATVMNVTTEEERLSYLRTLFVDEEMFQHLSGFYNNYGEGSSLPVVAQVVNCPYKTIPSAVVKSIKEEGDNYNTEVILFNTNVIIDKIELSGSYYYLNATSCLFNLIIPKSFTSGTLKLYDFVGHALALPFKLELSTIQTASSSLPGSLKENSCYLRLETQILNTTEIVDPYFSWKLYVHSQSNYKEVSQIDLKNPTIQFDNEVYISLVFPYPVKVSKHYSYLYSDYFINNPLVKEPEFKTFSFIDSIENSIETNCLNSFALNKQVFFEDNYYRIKSQLSMKVARCYAQINNIVVHYITNKKNSVITFNNMFLYPINDLNFTKCPLGTFQCSFEDECNPTNSTIKPTNGEPIKNYSKGCVPFCGTCKFGFSCNKAAKCVKTISLNLRNQSFGTFLFVALLLIFII</sequence>
<proteinExistence type="predicted"/>
<reference evidence="2 3" key="1">
    <citation type="submission" date="2016-05" db="EMBL/GenBank/DDBJ databases">
        <title>First whole genome sequencing of Entamoeba histolytica HM1:IMSS-clone-6.</title>
        <authorList>
            <person name="Mukherjee Avik.K."/>
            <person name="Izumyama S."/>
            <person name="Nakada-Tsukui K."/>
            <person name="Nozaki T."/>
        </authorList>
    </citation>
    <scope>NUCLEOTIDE SEQUENCE [LARGE SCALE GENOMIC DNA]</scope>
    <source>
        <strain evidence="2 3">HM1:IMSS clone 6</strain>
    </source>
</reference>
<dbReference type="VEuPathDB" id="AmoebaDB:EHI8A_133160"/>